<keyword evidence="1" id="KW-0677">Repeat</keyword>
<accession>A0A7J8EI30</accession>
<name>A0A7J8EI30_MOLMO</name>
<sequence length="54" mass="6453">MFELAFLFKSQGEMDKAMKALEFARSNYKDYSMESRLHFRIQAALQLWRKTSSD</sequence>
<dbReference type="PANTHER" id="PTHR31859">
    <property type="entry name" value="TETRATRICOPEPTIDE REPEAT PROTEIN 39 FAMILY MEMBER"/>
    <property type="match status" value="1"/>
</dbReference>
<evidence type="ECO:0000313" key="3">
    <source>
        <dbReference type="EMBL" id="KAF6434742.1"/>
    </source>
</evidence>
<comment type="caution">
    <text evidence="3">The sequence shown here is derived from an EMBL/GenBank/DDBJ whole genome shotgun (WGS) entry which is preliminary data.</text>
</comment>
<dbReference type="EMBL" id="JACASF010000014">
    <property type="protein sequence ID" value="KAF6434742.1"/>
    <property type="molecule type" value="Genomic_DNA"/>
</dbReference>
<dbReference type="PANTHER" id="PTHR31859:SF4">
    <property type="entry name" value="TETRATRICOPEPTIDE REPEAT PROTEIN 39B"/>
    <property type="match status" value="1"/>
</dbReference>
<keyword evidence="2" id="KW-0802">TPR repeat</keyword>
<evidence type="ECO:0000256" key="1">
    <source>
        <dbReference type="ARBA" id="ARBA00022737"/>
    </source>
</evidence>
<dbReference type="GO" id="GO:0042632">
    <property type="term" value="P:cholesterol homeostasis"/>
    <property type="evidence" value="ECO:0007669"/>
    <property type="project" value="TreeGrafter"/>
</dbReference>
<dbReference type="GO" id="GO:0010887">
    <property type="term" value="P:negative regulation of cholesterol storage"/>
    <property type="evidence" value="ECO:0007669"/>
    <property type="project" value="TreeGrafter"/>
</dbReference>
<proteinExistence type="predicted"/>
<dbReference type="AlphaFoldDB" id="A0A7J8EI30"/>
<dbReference type="GO" id="GO:0090181">
    <property type="term" value="P:regulation of cholesterol metabolic process"/>
    <property type="evidence" value="ECO:0007669"/>
    <property type="project" value="TreeGrafter"/>
</dbReference>
<protein>
    <submittedName>
        <fullName evidence="3">Tetratricopeptide repeat domain 39B</fullName>
    </submittedName>
</protein>
<evidence type="ECO:0000256" key="2">
    <source>
        <dbReference type="ARBA" id="ARBA00022803"/>
    </source>
</evidence>
<keyword evidence="4" id="KW-1185">Reference proteome</keyword>
<organism evidence="3 4">
    <name type="scientific">Molossus molossus</name>
    <name type="common">Pallas' mastiff bat</name>
    <name type="synonym">Vespertilio molossus</name>
    <dbReference type="NCBI Taxonomy" id="27622"/>
    <lineage>
        <taxon>Eukaryota</taxon>
        <taxon>Metazoa</taxon>
        <taxon>Chordata</taxon>
        <taxon>Craniata</taxon>
        <taxon>Vertebrata</taxon>
        <taxon>Euteleostomi</taxon>
        <taxon>Mammalia</taxon>
        <taxon>Eutheria</taxon>
        <taxon>Laurasiatheria</taxon>
        <taxon>Chiroptera</taxon>
        <taxon>Yangochiroptera</taxon>
        <taxon>Molossidae</taxon>
        <taxon>Molossus</taxon>
    </lineage>
</organism>
<evidence type="ECO:0000313" key="4">
    <source>
        <dbReference type="Proteomes" id="UP000550707"/>
    </source>
</evidence>
<dbReference type="InterPro" id="IPR019412">
    <property type="entry name" value="IML2/TPR_39"/>
</dbReference>
<reference evidence="3 4" key="1">
    <citation type="journal article" date="2020" name="Nature">
        <title>Six reference-quality genomes reveal evolution of bat adaptations.</title>
        <authorList>
            <person name="Jebb D."/>
            <person name="Huang Z."/>
            <person name="Pippel M."/>
            <person name="Hughes G.M."/>
            <person name="Lavrichenko K."/>
            <person name="Devanna P."/>
            <person name="Winkler S."/>
            <person name="Jermiin L.S."/>
            <person name="Skirmuntt E.C."/>
            <person name="Katzourakis A."/>
            <person name="Burkitt-Gray L."/>
            <person name="Ray D.A."/>
            <person name="Sullivan K.A.M."/>
            <person name="Roscito J.G."/>
            <person name="Kirilenko B.M."/>
            <person name="Davalos L.M."/>
            <person name="Corthals A.P."/>
            <person name="Power M.L."/>
            <person name="Jones G."/>
            <person name="Ransome R.D."/>
            <person name="Dechmann D.K.N."/>
            <person name="Locatelli A.G."/>
            <person name="Puechmaille S.J."/>
            <person name="Fedrigo O."/>
            <person name="Jarvis E.D."/>
            <person name="Hiller M."/>
            <person name="Vernes S.C."/>
            <person name="Myers E.W."/>
            <person name="Teeling E.C."/>
        </authorList>
    </citation>
    <scope>NUCLEOTIDE SEQUENCE [LARGE SCALE GENOMIC DNA]</scope>
    <source>
        <strain evidence="3">MMolMol1</strain>
        <tissue evidence="3">Muscle</tissue>
    </source>
</reference>
<dbReference type="GO" id="GO:0010874">
    <property type="term" value="P:regulation of cholesterol efflux"/>
    <property type="evidence" value="ECO:0007669"/>
    <property type="project" value="TreeGrafter"/>
</dbReference>
<dbReference type="Proteomes" id="UP000550707">
    <property type="component" value="Unassembled WGS sequence"/>
</dbReference>
<gene>
    <name evidence="3" type="ORF">HJG59_018952</name>
</gene>